<gene>
    <name evidence="3" type="ORF">BS47DRAFT_1355509</name>
</gene>
<dbReference type="InterPro" id="IPR042099">
    <property type="entry name" value="ANL_N_sf"/>
</dbReference>
<dbReference type="PANTHER" id="PTHR24096:SF149">
    <property type="entry name" value="AMP-BINDING DOMAIN-CONTAINING PROTEIN-RELATED"/>
    <property type="match status" value="1"/>
</dbReference>
<evidence type="ECO:0000256" key="2">
    <source>
        <dbReference type="ARBA" id="ARBA00022598"/>
    </source>
</evidence>
<dbReference type="OrthoDB" id="1898221at2759"/>
<evidence type="ECO:0000256" key="1">
    <source>
        <dbReference type="ARBA" id="ARBA00006432"/>
    </source>
</evidence>
<comment type="caution">
    <text evidence="3">The sequence shown here is derived from an EMBL/GenBank/DDBJ whole genome shotgun (WGS) entry which is preliminary data.</text>
</comment>
<dbReference type="AlphaFoldDB" id="A0A9P6DHW6"/>
<name>A0A9P6DHW6_9AGAM</name>
<keyword evidence="4" id="KW-1185">Reference proteome</keyword>
<accession>A0A9P6DHW6</accession>
<keyword evidence="2" id="KW-0436">Ligase</keyword>
<reference evidence="3" key="1">
    <citation type="journal article" date="2020" name="Nat. Commun.">
        <title>Large-scale genome sequencing of mycorrhizal fungi provides insights into the early evolution of symbiotic traits.</title>
        <authorList>
            <person name="Miyauchi S."/>
            <person name="Kiss E."/>
            <person name="Kuo A."/>
            <person name="Drula E."/>
            <person name="Kohler A."/>
            <person name="Sanchez-Garcia M."/>
            <person name="Morin E."/>
            <person name="Andreopoulos B."/>
            <person name="Barry K.W."/>
            <person name="Bonito G."/>
            <person name="Buee M."/>
            <person name="Carver A."/>
            <person name="Chen C."/>
            <person name="Cichocki N."/>
            <person name="Clum A."/>
            <person name="Culley D."/>
            <person name="Crous P.W."/>
            <person name="Fauchery L."/>
            <person name="Girlanda M."/>
            <person name="Hayes R.D."/>
            <person name="Keri Z."/>
            <person name="LaButti K."/>
            <person name="Lipzen A."/>
            <person name="Lombard V."/>
            <person name="Magnuson J."/>
            <person name="Maillard F."/>
            <person name="Murat C."/>
            <person name="Nolan M."/>
            <person name="Ohm R.A."/>
            <person name="Pangilinan J."/>
            <person name="Pereira M.F."/>
            <person name="Perotto S."/>
            <person name="Peter M."/>
            <person name="Pfister S."/>
            <person name="Riley R."/>
            <person name="Sitrit Y."/>
            <person name="Stielow J.B."/>
            <person name="Szollosi G."/>
            <person name="Zifcakova L."/>
            <person name="Stursova M."/>
            <person name="Spatafora J.W."/>
            <person name="Tedersoo L."/>
            <person name="Vaario L.M."/>
            <person name="Yamada A."/>
            <person name="Yan M."/>
            <person name="Wang P."/>
            <person name="Xu J."/>
            <person name="Bruns T."/>
            <person name="Baldrian P."/>
            <person name="Vilgalys R."/>
            <person name="Dunand C."/>
            <person name="Henrissat B."/>
            <person name="Grigoriev I.V."/>
            <person name="Hibbett D."/>
            <person name="Nagy L.G."/>
            <person name="Martin F.M."/>
        </authorList>
    </citation>
    <scope>NUCLEOTIDE SEQUENCE</scope>
    <source>
        <strain evidence="3">UP504</strain>
    </source>
</reference>
<dbReference type="GO" id="GO:0016405">
    <property type="term" value="F:CoA-ligase activity"/>
    <property type="evidence" value="ECO:0007669"/>
    <property type="project" value="TreeGrafter"/>
</dbReference>
<proteinExistence type="inferred from homology"/>
<evidence type="ECO:0000313" key="4">
    <source>
        <dbReference type="Proteomes" id="UP000886523"/>
    </source>
</evidence>
<dbReference type="Gene3D" id="3.40.50.980">
    <property type="match status" value="1"/>
</dbReference>
<dbReference type="PANTHER" id="PTHR24096">
    <property type="entry name" value="LONG-CHAIN-FATTY-ACID--COA LIGASE"/>
    <property type="match status" value="1"/>
</dbReference>
<dbReference type="EMBL" id="MU129258">
    <property type="protein sequence ID" value="KAF9504142.1"/>
    <property type="molecule type" value="Genomic_DNA"/>
</dbReference>
<organism evidence="3 4">
    <name type="scientific">Hydnum rufescens UP504</name>
    <dbReference type="NCBI Taxonomy" id="1448309"/>
    <lineage>
        <taxon>Eukaryota</taxon>
        <taxon>Fungi</taxon>
        <taxon>Dikarya</taxon>
        <taxon>Basidiomycota</taxon>
        <taxon>Agaricomycotina</taxon>
        <taxon>Agaricomycetes</taxon>
        <taxon>Cantharellales</taxon>
        <taxon>Hydnaceae</taxon>
        <taxon>Hydnum</taxon>
    </lineage>
</organism>
<feature type="non-terminal residue" evidence="3">
    <location>
        <position position="100"/>
    </location>
</feature>
<comment type="similarity">
    <text evidence="1">Belongs to the ATP-dependent AMP-binding enzyme family.</text>
</comment>
<dbReference type="SUPFAM" id="SSF56801">
    <property type="entry name" value="Acetyl-CoA synthetase-like"/>
    <property type="match status" value="1"/>
</dbReference>
<dbReference type="Proteomes" id="UP000886523">
    <property type="component" value="Unassembled WGS sequence"/>
</dbReference>
<dbReference type="Gene3D" id="3.40.50.12780">
    <property type="entry name" value="N-terminal domain of ligase-like"/>
    <property type="match status" value="1"/>
</dbReference>
<sequence length="100" mass="11323">MRAEYDLSSLRNILLGAALVSTELILDTGEKLRKRGAKDLEITQPFGLTEITGYLHNEEATRNAITPDGWFKRGDIATRDSEGFYAIVDRKKELIKIQRV</sequence>
<evidence type="ECO:0008006" key="5">
    <source>
        <dbReference type="Google" id="ProtNLM"/>
    </source>
</evidence>
<evidence type="ECO:0000313" key="3">
    <source>
        <dbReference type="EMBL" id="KAF9504142.1"/>
    </source>
</evidence>
<protein>
    <recommendedName>
        <fullName evidence="5">AMP-dependent synthetase/ligase domain-containing protein</fullName>
    </recommendedName>
</protein>